<evidence type="ECO:0000313" key="10">
    <source>
        <dbReference type="EMBL" id="VVA12464.1"/>
    </source>
</evidence>
<evidence type="ECO:0000256" key="8">
    <source>
        <dbReference type="RuleBase" id="RU361233"/>
    </source>
</evidence>
<keyword evidence="5 8" id="KW-0812">Transmembrane</keyword>
<evidence type="ECO:0000259" key="9">
    <source>
        <dbReference type="Pfam" id="PF04535"/>
    </source>
</evidence>
<comment type="subcellular location">
    <subcellularLocation>
        <location evidence="1 8">Cell membrane</location>
        <topology evidence="1 8">Multi-pass membrane protein</topology>
    </subcellularLocation>
</comment>
<evidence type="ECO:0000256" key="6">
    <source>
        <dbReference type="ARBA" id="ARBA00022989"/>
    </source>
</evidence>
<comment type="subunit">
    <text evidence="3 8">Homodimer and heterodimers.</text>
</comment>
<dbReference type="OMA" id="VMLVANN"/>
<dbReference type="InterPro" id="IPR006702">
    <property type="entry name" value="CASP_dom"/>
</dbReference>
<proteinExistence type="inferred from homology"/>
<feature type="transmembrane region" description="Helical" evidence="8">
    <location>
        <begin position="95"/>
        <end position="115"/>
    </location>
</feature>
<gene>
    <name evidence="10" type="ORF">ALMOND_2B029748</name>
</gene>
<feature type="domain" description="Casparian strip membrane protein" evidence="9">
    <location>
        <begin position="10"/>
        <end position="108"/>
    </location>
</feature>
<keyword evidence="6 8" id="KW-1133">Transmembrane helix</keyword>
<name>A0A5E4E9N8_PRUDU</name>
<dbReference type="InParanoid" id="A0A5E4E9N8"/>
<feature type="transmembrane region" description="Helical" evidence="8">
    <location>
        <begin position="142"/>
        <end position="163"/>
    </location>
</feature>
<dbReference type="PANTHER" id="PTHR33573">
    <property type="entry name" value="CASP-LIKE PROTEIN 4A4"/>
    <property type="match status" value="1"/>
</dbReference>
<organism evidence="10 11">
    <name type="scientific">Prunus dulcis</name>
    <name type="common">Almond</name>
    <name type="synonym">Amygdalus dulcis</name>
    <dbReference type="NCBI Taxonomy" id="3755"/>
    <lineage>
        <taxon>Eukaryota</taxon>
        <taxon>Viridiplantae</taxon>
        <taxon>Streptophyta</taxon>
        <taxon>Embryophyta</taxon>
        <taxon>Tracheophyta</taxon>
        <taxon>Spermatophyta</taxon>
        <taxon>Magnoliopsida</taxon>
        <taxon>eudicotyledons</taxon>
        <taxon>Gunneridae</taxon>
        <taxon>Pentapetalae</taxon>
        <taxon>rosids</taxon>
        <taxon>fabids</taxon>
        <taxon>Rosales</taxon>
        <taxon>Rosaceae</taxon>
        <taxon>Amygdaloideae</taxon>
        <taxon>Amygdaleae</taxon>
        <taxon>Prunus</taxon>
    </lineage>
</organism>
<dbReference type="Gramene" id="VVA12464">
    <property type="protein sequence ID" value="VVA12464"/>
    <property type="gene ID" value="Prudul26B029748"/>
</dbReference>
<dbReference type="GO" id="GO:0005886">
    <property type="term" value="C:plasma membrane"/>
    <property type="evidence" value="ECO:0007669"/>
    <property type="project" value="UniProtKB-SubCell"/>
</dbReference>
<evidence type="ECO:0000256" key="2">
    <source>
        <dbReference type="ARBA" id="ARBA00007651"/>
    </source>
</evidence>
<sequence length="167" mass="17900">MAVSMLSPTTTRIATLALRVLTAILLFASLIILLTNTQQFQGPTLHFYDRVGYSYAAVGIFLGVAYSIYQTVCAVIRIKKGSEGNVVFDFYAEKVVSNVLVTAAVAGFVTTGQLVDDVVRQQGPSKFPLIERFVSLSNSSSGIVLVGCIFSSMLSVLSSCALARDDD</sequence>
<dbReference type="PANTHER" id="PTHR33573:SF40">
    <property type="entry name" value="CASP-LIKE PROTEIN 4D2"/>
    <property type="match status" value="1"/>
</dbReference>
<dbReference type="Pfam" id="PF04535">
    <property type="entry name" value="CASP_dom"/>
    <property type="match status" value="1"/>
</dbReference>
<evidence type="ECO:0000256" key="7">
    <source>
        <dbReference type="ARBA" id="ARBA00023136"/>
    </source>
</evidence>
<evidence type="ECO:0000256" key="5">
    <source>
        <dbReference type="ARBA" id="ARBA00022692"/>
    </source>
</evidence>
<dbReference type="Proteomes" id="UP000327085">
    <property type="component" value="Chromosome 2"/>
</dbReference>
<evidence type="ECO:0000313" key="11">
    <source>
        <dbReference type="Proteomes" id="UP000327085"/>
    </source>
</evidence>
<dbReference type="EMBL" id="CABIKO010000005">
    <property type="protein sequence ID" value="VVA12464.1"/>
    <property type="molecule type" value="Genomic_DNA"/>
</dbReference>
<evidence type="ECO:0000256" key="3">
    <source>
        <dbReference type="ARBA" id="ARBA00011489"/>
    </source>
</evidence>
<evidence type="ECO:0000256" key="4">
    <source>
        <dbReference type="ARBA" id="ARBA00022475"/>
    </source>
</evidence>
<feature type="transmembrane region" description="Helical" evidence="8">
    <location>
        <begin position="12"/>
        <end position="33"/>
    </location>
</feature>
<protein>
    <recommendedName>
        <fullName evidence="8">CASP-like protein</fullName>
    </recommendedName>
</protein>
<reference evidence="11" key="1">
    <citation type="journal article" date="2020" name="Plant J.">
        <title>Transposons played a major role in the diversification between the closely related almond and peach genomes: results from the almond genome sequence.</title>
        <authorList>
            <person name="Alioto T."/>
            <person name="Alexiou K.G."/>
            <person name="Bardil A."/>
            <person name="Barteri F."/>
            <person name="Castanera R."/>
            <person name="Cruz F."/>
            <person name="Dhingra A."/>
            <person name="Duval H."/>
            <person name="Fernandez I Marti A."/>
            <person name="Frias L."/>
            <person name="Galan B."/>
            <person name="Garcia J.L."/>
            <person name="Howad W."/>
            <person name="Gomez-Garrido J."/>
            <person name="Gut M."/>
            <person name="Julca I."/>
            <person name="Morata J."/>
            <person name="Puigdomenech P."/>
            <person name="Ribeca P."/>
            <person name="Rubio Cabetas M.J."/>
            <person name="Vlasova A."/>
            <person name="Wirthensohn M."/>
            <person name="Garcia-Mas J."/>
            <person name="Gabaldon T."/>
            <person name="Casacuberta J.M."/>
            <person name="Arus P."/>
        </authorList>
    </citation>
    <scope>NUCLEOTIDE SEQUENCE [LARGE SCALE GENOMIC DNA]</scope>
    <source>
        <strain evidence="11">cv. Texas</strain>
    </source>
</reference>
<keyword evidence="4 8" id="KW-1003">Cell membrane</keyword>
<accession>A0A5E4E9N8</accession>
<dbReference type="AlphaFoldDB" id="A0A5E4E9N8"/>
<feature type="transmembrane region" description="Helical" evidence="8">
    <location>
        <begin position="53"/>
        <end position="75"/>
    </location>
</feature>
<comment type="similarity">
    <text evidence="2 8">Belongs to the Casparian strip membrane proteins (CASP) family.</text>
</comment>
<evidence type="ECO:0000256" key="1">
    <source>
        <dbReference type="ARBA" id="ARBA00004651"/>
    </source>
</evidence>
<keyword evidence="7 8" id="KW-0472">Membrane</keyword>